<name>A0A7K0CF37_9ACTN</name>
<evidence type="ECO:0000313" key="1">
    <source>
        <dbReference type="EMBL" id="MQY11973.1"/>
    </source>
</evidence>
<evidence type="ECO:0000313" key="2">
    <source>
        <dbReference type="Proteomes" id="UP000466345"/>
    </source>
</evidence>
<dbReference type="EMBL" id="WEGJ01000005">
    <property type="protein sequence ID" value="MQY11973.1"/>
    <property type="molecule type" value="Genomic_DNA"/>
</dbReference>
<accession>A0A7K0CF37</accession>
<dbReference type="AlphaFoldDB" id="A0A7K0CF37"/>
<gene>
    <name evidence="1" type="ORF">SRB5_21010</name>
</gene>
<comment type="caution">
    <text evidence="1">The sequence shown here is derived from an EMBL/GenBank/DDBJ whole genome shotgun (WGS) entry which is preliminary data.</text>
</comment>
<organism evidence="1 2">
    <name type="scientific">Streptomyces smaragdinus</name>
    <dbReference type="NCBI Taxonomy" id="2585196"/>
    <lineage>
        <taxon>Bacteria</taxon>
        <taxon>Bacillati</taxon>
        <taxon>Actinomycetota</taxon>
        <taxon>Actinomycetes</taxon>
        <taxon>Kitasatosporales</taxon>
        <taxon>Streptomycetaceae</taxon>
        <taxon>Streptomyces</taxon>
    </lineage>
</organism>
<dbReference type="Proteomes" id="UP000466345">
    <property type="component" value="Unassembled WGS sequence"/>
</dbReference>
<reference evidence="1 2" key="1">
    <citation type="submission" date="2019-10" db="EMBL/GenBank/DDBJ databases">
        <title>Streptomyces smaragdinus sp. nov. and Streptomyces fabii sp. nov., isolated from the gut of fungus growing-termite Macrotermes natalensis.</title>
        <authorList>
            <person name="Schwitalla J."/>
            <person name="Benndorf R."/>
            <person name="Martin K."/>
            <person name="De Beer W."/>
            <person name="Kaster A.-K."/>
            <person name="Vollmers J."/>
            <person name="Poulsen M."/>
            <person name="Beemelmanns C."/>
        </authorList>
    </citation>
    <scope>NUCLEOTIDE SEQUENCE [LARGE SCALE GENOMIC DNA]</scope>
    <source>
        <strain evidence="1 2">RB5</strain>
    </source>
</reference>
<proteinExistence type="predicted"/>
<keyword evidence="2" id="KW-1185">Reference proteome</keyword>
<dbReference type="RefSeq" id="WP_153451313.1">
    <property type="nucleotide sequence ID" value="NZ_WEGJ01000005.1"/>
</dbReference>
<protein>
    <submittedName>
        <fullName evidence="1">Uncharacterized protein</fullName>
    </submittedName>
</protein>
<sequence>MEPQGPGAGLVVSPEVLRTEGMWLRESQAPNTATCGSGADKETRAAAHGLRGYGTASALAGLLEGWGSWPARQVKAVLAEADALQGTADAHGANDRASGDRLGAIAVAPGSGHRRSALDGY</sequence>